<feature type="binding site" evidence="9">
    <location>
        <position position="142"/>
    </location>
    <ligand>
        <name>sn-glycerol 3-phosphate</name>
        <dbReference type="ChEBI" id="CHEBI:57597"/>
    </ligand>
</feature>
<dbReference type="InterPro" id="IPR036291">
    <property type="entry name" value="NAD(P)-bd_dom_sf"/>
</dbReference>
<dbReference type="SUPFAM" id="SSF51735">
    <property type="entry name" value="NAD(P)-binding Rossmann-fold domains"/>
    <property type="match status" value="1"/>
</dbReference>
<evidence type="ECO:0000256" key="5">
    <source>
        <dbReference type="ARBA" id="ARBA00023027"/>
    </source>
</evidence>
<organism evidence="14 15">
    <name type="scientific">Eupransor demetentiae</name>
    <dbReference type="NCBI Taxonomy" id="3109584"/>
    <lineage>
        <taxon>Bacteria</taxon>
        <taxon>Bacillati</taxon>
        <taxon>Bacillota</taxon>
        <taxon>Bacilli</taxon>
        <taxon>Lactobacillales</taxon>
        <taxon>Lactobacillaceae</taxon>
        <taxon>Eupransor</taxon>
    </lineage>
</organism>
<comment type="similarity">
    <text evidence="1 9 10">Belongs to the NAD-dependent glycerol-3-phosphate dehydrogenase family.</text>
</comment>
<comment type="pathway">
    <text evidence="9">Membrane lipid metabolism; glycerophospholipid metabolism.</text>
</comment>
<proteinExistence type="inferred from homology"/>
<evidence type="ECO:0000313" key="14">
    <source>
        <dbReference type="EMBL" id="CAK8054260.1"/>
    </source>
</evidence>
<comment type="function">
    <text evidence="9">Catalyzes the reduction of the glycolytic intermediate dihydroxyacetone phosphate (DHAP) to sn-glycerol 3-phosphate (G3P), the key precursor for phospholipid synthesis.</text>
</comment>
<feature type="binding site" evidence="9">
    <location>
        <position position="259"/>
    </location>
    <ligand>
        <name>NADPH</name>
        <dbReference type="ChEBI" id="CHEBI:57783"/>
    </ligand>
</feature>
<keyword evidence="7 9" id="KW-0594">Phospholipid biosynthesis</keyword>
<evidence type="ECO:0000256" key="3">
    <source>
        <dbReference type="ARBA" id="ARBA00022857"/>
    </source>
</evidence>
<keyword evidence="6 9" id="KW-0443">Lipid metabolism</keyword>
<dbReference type="HAMAP" id="MF_00394">
    <property type="entry name" value="NAD_Glyc3P_dehydrog"/>
    <property type="match status" value="1"/>
</dbReference>
<dbReference type="SUPFAM" id="SSF48179">
    <property type="entry name" value="6-phosphogluconate dehydrogenase C-terminal domain-like"/>
    <property type="match status" value="1"/>
</dbReference>
<evidence type="ECO:0000256" key="1">
    <source>
        <dbReference type="ARBA" id="ARBA00011009"/>
    </source>
</evidence>
<dbReference type="RefSeq" id="WP_349641796.1">
    <property type="nucleotide sequence ID" value="NZ_CAWVOH010000001.1"/>
</dbReference>
<feature type="binding site" evidence="9">
    <location>
        <position position="109"/>
    </location>
    <ligand>
        <name>sn-glycerol 3-phosphate</name>
        <dbReference type="ChEBI" id="CHEBI:57597"/>
    </ligand>
</feature>
<dbReference type="GO" id="GO:0047952">
    <property type="term" value="F:glycerol-3-phosphate dehydrogenase [NAD(P)+] activity"/>
    <property type="evidence" value="ECO:0007669"/>
    <property type="project" value="UniProtKB-EC"/>
</dbReference>
<feature type="binding site" evidence="9">
    <location>
        <position position="140"/>
    </location>
    <ligand>
        <name>sn-glycerol 3-phosphate</name>
        <dbReference type="ChEBI" id="CHEBI:57597"/>
    </ligand>
</feature>
<dbReference type="InterPro" id="IPR006109">
    <property type="entry name" value="G3P_DH_NAD-dep_C"/>
</dbReference>
<dbReference type="InterPro" id="IPR006168">
    <property type="entry name" value="G3P_DH_NAD-dep"/>
</dbReference>
<comment type="catalytic activity">
    <reaction evidence="9">
        <text>sn-glycerol 3-phosphate + NAD(+) = dihydroxyacetone phosphate + NADH + H(+)</text>
        <dbReference type="Rhea" id="RHEA:11092"/>
        <dbReference type="ChEBI" id="CHEBI:15378"/>
        <dbReference type="ChEBI" id="CHEBI:57540"/>
        <dbReference type="ChEBI" id="CHEBI:57597"/>
        <dbReference type="ChEBI" id="CHEBI:57642"/>
        <dbReference type="ChEBI" id="CHEBI:57945"/>
        <dbReference type="EC" id="1.1.1.94"/>
    </reaction>
</comment>
<dbReference type="PIRSF" id="PIRSF000114">
    <property type="entry name" value="Glycerol-3-P_dh"/>
    <property type="match status" value="1"/>
</dbReference>
<feature type="binding site" evidence="9">
    <location>
        <position position="11"/>
    </location>
    <ligand>
        <name>NADPH</name>
        <dbReference type="ChEBI" id="CHEBI:57783"/>
    </ligand>
</feature>
<dbReference type="InterPro" id="IPR008927">
    <property type="entry name" value="6-PGluconate_DH-like_C_sf"/>
</dbReference>
<evidence type="ECO:0000259" key="12">
    <source>
        <dbReference type="Pfam" id="PF01210"/>
    </source>
</evidence>
<evidence type="ECO:0000313" key="15">
    <source>
        <dbReference type="Proteomes" id="UP001314241"/>
    </source>
</evidence>
<feature type="binding site" evidence="9">
    <location>
        <position position="12"/>
    </location>
    <ligand>
        <name>NADPH</name>
        <dbReference type="ChEBI" id="CHEBI:57783"/>
    </ligand>
</feature>
<feature type="binding site" evidence="9">
    <location>
        <position position="32"/>
    </location>
    <ligand>
        <name>NADPH</name>
        <dbReference type="ChEBI" id="CHEBI:57783"/>
    </ligand>
</feature>
<dbReference type="NCBIfam" id="NF000942">
    <property type="entry name" value="PRK00094.1-4"/>
    <property type="match status" value="1"/>
</dbReference>
<dbReference type="InterPro" id="IPR011128">
    <property type="entry name" value="G3P_DH_NAD-dep_N"/>
</dbReference>
<comment type="subcellular location">
    <subcellularLocation>
        <location evidence="9">Cytoplasm</location>
    </subcellularLocation>
</comment>
<feature type="binding site" evidence="9">
    <location>
        <position position="33"/>
    </location>
    <ligand>
        <name>NADPH</name>
        <dbReference type="ChEBI" id="CHEBI:57783"/>
    </ligand>
</feature>
<feature type="domain" description="Glycerol-3-phosphate dehydrogenase NAD-dependent C-terminal" evidence="13">
    <location>
        <begin position="184"/>
        <end position="323"/>
    </location>
</feature>
<comment type="caution">
    <text evidence="14">The sequence shown here is derived from an EMBL/GenBank/DDBJ whole genome shotgun (WGS) entry which is preliminary data.</text>
</comment>
<sequence>MTKVAVLGAGSWGTALANNIAANNVEVTIWSHRAEQAAEINQKHTNAHYLPKAKLHEALKATADMATAVNDADIVLMVVPTKAVRQVAQELARLLDQRETPVVLAHATKGLESGTHKRISQMIAEEIPAKDYSGLAVISGPSHAEDVVAHDLTAVSIGSTDLAAAQALQKVLANDHFRPYTNDDLLGSELGGALKNIIAIGSGILVGKGYGVNAQAALLTRGLVEMRRVGKAMGAQAETFLGLAGLGDLIVTGMSPNSRNYRAGRSLGQGQDLASVQADMGMVIEGVNTTQAVYDFAQKEGLAIPLTTAIYQVLYQGANIDSEIETLMTRPLKNE</sequence>
<dbReference type="Gene3D" id="1.10.1040.10">
    <property type="entry name" value="N-(1-d-carboxylethyl)-l-norvaline Dehydrogenase, domain 2"/>
    <property type="match status" value="1"/>
</dbReference>
<feature type="binding site" evidence="9">
    <location>
        <position position="283"/>
    </location>
    <ligand>
        <name>NADPH</name>
        <dbReference type="ChEBI" id="CHEBI:57783"/>
    </ligand>
</feature>
<dbReference type="Pfam" id="PF01210">
    <property type="entry name" value="NAD_Gly3P_dh_N"/>
    <property type="match status" value="1"/>
</dbReference>
<keyword evidence="9" id="KW-0547">Nucleotide-binding</keyword>
<dbReference type="PRINTS" id="PR00077">
    <property type="entry name" value="GPDHDRGNASE"/>
</dbReference>
<dbReference type="PANTHER" id="PTHR11728">
    <property type="entry name" value="GLYCEROL-3-PHOSPHATE DEHYDROGENASE"/>
    <property type="match status" value="1"/>
</dbReference>
<feature type="binding site" evidence="9">
    <location>
        <position position="49"/>
    </location>
    <ligand>
        <name>NADPH</name>
        <dbReference type="ChEBI" id="CHEBI:57783"/>
    </ligand>
</feature>
<reference evidence="14 15" key="1">
    <citation type="submission" date="2024-01" db="EMBL/GenBank/DDBJ databases">
        <authorList>
            <person name="Botero Cardona J."/>
        </authorList>
    </citation>
    <scope>NUCLEOTIDE SEQUENCE [LARGE SCALE GENOMIC DNA]</scope>
    <source>
        <strain evidence="14 15">LMG 33000</strain>
    </source>
</reference>
<evidence type="ECO:0000256" key="10">
    <source>
        <dbReference type="RuleBase" id="RU000437"/>
    </source>
</evidence>
<evidence type="ECO:0000256" key="4">
    <source>
        <dbReference type="ARBA" id="ARBA00023002"/>
    </source>
</evidence>
<evidence type="ECO:0000256" key="7">
    <source>
        <dbReference type="ARBA" id="ARBA00023209"/>
    </source>
</evidence>
<evidence type="ECO:0000256" key="6">
    <source>
        <dbReference type="ARBA" id="ARBA00023098"/>
    </source>
</evidence>
<feature type="binding site" evidence="9">
    <location>
        <position position="259"/>
    </location>
    <ligand>
        <name>sn-glycerol 3-phosphate</name>
        <dbReference type="ChEBI" id="CHEBI:57597"/>
    </ligand>
</feature>
<protein>
    <recommendedName>
        <fullName evidence="9">Glycerol-3-phosphate dehydrogenase [NAD(P)+]</fullName>
        <ecNumber evidence="9">1.1.1.94</ecNumber>
    </recommendedName>
    <alternativeName>
        <fullName evidence="9">NAD(P)(+)-dependent glycerol-3-phosphate dehydrogenase</fullName>
    </alternativeName>
    <alternativeName>
        <fullName evidence="9">NAD(P)H-dependent dihydroxyacetone-phosphate reductase</fullName>
    </alternativeName>
</protein>
<dbReference type="PROSITE" id="PS00957">
    <property type="entry name" value="NAD_G3PDH"/>
    <property type="match status" value="1"/>
</dbReference>
<dbReference type="PANTHER" id="PTHR11728:SF1">
    <property type="entry name" value="GLYCEROL-3-PHOSPHATE DEHYDROGENASE [NAD(+)] 2, CHLOROPLASTIC"/>
    <property type="match status" value="1"/>
</dbReference>
<feature type="binding site" evidence="9">
    <location>
        <position position="248"/>
    </location>
    <ligand>
        <name>sn-glycerol 3-phosphate</name>
        <dbReference type="ChEBI" id="CHEBI:57597"/>
    </ligand>
</feature>
<keyword evidence="9" id="KW-0963">Cytoplasm</keyword>
<feature type="domain" description="Glycerol-3-phosphate dehydrogenase NAD-dependent N-terminal" evidence="12">
    <location>
        <begin position="3"/>
        <end position="164"/>
    </location>
</feature>
<name>A0ABP0ERS7_9LACO</name>
<feature type="binding site" evidence="9">
    <location>
        <position position="260"/>
    </location>
    <ligand>
        <name>sn-glycerol 3-phosphate</name>
        <dbReference type="ChEBI" id="CHEBI:57597"/>
    </ligand>
</feature>
<dbReference type="Proteomes" id="UP001314241">
    <property type="component" value="Unassembled WGS sequence"/>
</dbReference>
<evidence type="ECO:0000256" key="9">
    <source>
        <dbReference type="HAMAP-Rule" id="MF_00394"/>
    </source>
</evidence>
<evidence type="ECO:0000259" key="13">
    <source>
        <dbReference type="Pfam" id="PF07479"/>
    </source>
</evidence>
<feature type="binding site" evidence="9">
    <location>
        <position position="109"/>
    </location>
    <ligand>
        <name>NADPH</name>
        <dbReference type="ChEBI" id="CHEBI:57783"/>
    </ligand>
</feature>
<dbReference type="EC" id="1.1.1.94" evidence="9"/>
<dbReference type="NCBIfam" id="NF000941">
    <property type="entry name" value="PRK00094.1-3"/>
    <property type="match status" value="1"/>
</dbReference>
<feature type="binding site" evidence="9">
    <location>
        <position position="195"/>
    </location>
    <ligand>
        <name>sn-glycerol 3-phosphate</name>
        <dbReference type="ChEBI" id="CHEBI:57597"/>
    </ligand>
</feature>
<keyword evidence="8 9" id="KW-1208">Phospholipid metabolism</keyword>
<dbReference type="Pfam" id="PF07479">
    <property type="entry name" value="NAD_Gly3P_dh_C"/>
    <property type="match status" value="1"/>
</dbReference>
<feature type="binding site" evidence="9">
    <location>
        <position position="258"/>
    </location>
    <ligand>
        <name>sn-glycerol 3-phosphate</name>
        <dbReference type="ChEBI" id="CHEBI:57597"/>
    </ligand>
</feature>
<evidence type="ECO:0000256" key="11">
    <source>
        <dbReference type="RuleBase" id="RU000439"/>
    </source>
</evidence>
<dbReference type="Gene3D" id="3.40.50.720">
    <property type="entry name" value="NAD(P)-binding Rossmann-like Domain"/>
    <property type="match status" value="1"/>
</dbReference>
<dbReference type="EMBL" id="CAWVOH010000001">
    <property type="protein sequence ID" value="CAK8054260.1"/>
    <property type="molecule type" value="Genomic_DNA"/>
</dbReference>
<feature type="binding site" evidence="9">
    <location>
        <position position="285"/>
    </location>
    <ligand>
        <name>NADPH</name>
        <dbReference type="ChEBI" id="CHEBI:57783"/>
    </ligand>
</feature>
<feature type="binding site" evidence="9">
    <location>
        <position position="144"/>
    </location>
    <ligand>
        <name>NADPH</name>
        <dbReference type="ChEBI" id="CHEBI:57783"/>
    </ligand>
</feature>
<keyword evidence="3 9" id="KW-0521">NADP</keyword>
<gene>
    <name evidence="9" type="primary">gpsA</name>
    <name evidence="14" type="ORF">R54876_GBNLAHCA_00822</name>
</gene>
<evidence type="ECO:0000256" key="8">
    <source>
        <dbReference type="ARBA" id="ARBA00023264"/>
    </source>
</evidence>
<evidence type="ECO:0000256" key="2">
    <source>
        <dbReference type="ARBA" id="ARBA00022516"/>
    </source>
</evidence>
<keyword evidence="5 9" id="KW-0520">NAD</keyword>
<feature type="active site" description="Proton acceptor" evidence="9">
    <location>
        <position position="195"/>
    </location>
</feature>
<keyword evidence="4 9" id="KW-0560">Oxidoreductase</keyword>
<keyword evidence="2 9" id="KW-0444">Lipid biosynthesis</keyword>
<comment type="catalytic activity">
    <reaction evidence="9 11">
        <text>sn-glycerol 3-phosphate + NADP(+) = dihydroxyacetone phosphate + NADPH + H(+)</text>
        <dbReference type="Rhea" id="RHEA:11096"/>
        <dbReference type="ChEBI" id="CHEBI:15378"/>
        <dbReference type="ChEBI" id="CHEBI:57597"/>
        <dbReference type="ChEBI" id="CHEBI:57642"/>
        <dbReference type="ChEBI" id="CHEBI:57783"/>
        <dbReference type="ChEBI" id="CHEBI:58349"/>
        <dbReference type="EC" id="1.1.1.94"/>
    </reaction>
</comment>
<accession>A0ABP0ERS7</accession>
<dbReference type="NCBIfam" id="NF000940">
    <property type="entry name" value="PRK00094.1-2"/>
    <property type="match status" value="1"/>
</dbReference>
<keyword evidence="15" id="KW-1185">Reference proteome</keyword>
<dbReference type="InterPro" id="IPR013328">
    <property type="entry name" value="6PGD_dom2"/>
</dbReference>